<evidence type="ECO:0008006" key="3">
    <source>
        <dbReference type="Google" id="ProtNLM"/>
    </source>
</evidence>
<proteinExistence type="predicted"/>
<name>A0AAW8FR80_9ACTN</name>
<dbReference type="EMBL" id="JAUSZV010000005">
    <property type="protein sequence ID" value="MDQ0912556.1"/>
    <property type="molecule type" value="Genomic_DNA"/>
</dbReference>
<organism evidence="1 2">
    <name type="scientific">Streptomyces canus</name>
    <dbReference type="NCBI Taxonomy" id="58343"/>
    <lineage>
        <taxon>Bacteria</taxon>
        <taxon>Bacillati</taxon>
        <taxon>Actinomycetota</taxon>
        <taxon>Actinomycetes</taxon>
        <taxon>Kitasatosporales</taxon>
        <taxon>Streptomycetaceae</taxon>
        <taxon>Streptomyces</taxon>
        <taxon>Streptomyces aurantiacus group</taxon>
    </lineage>
</organism>
<comment type="caution">
    <text evidence="1">The sequence shown here is derived from an EMBL/GenBank/DDBJ whole genome shotgun (WGS) entry which is preliminary data.</text>
</comment>
<accession>A0AAW8FR80</accession>
<dbReference type="Proteomes" id="UP001234216">
    <property type="component" value="Unassembled WGS sequence"/>
</dbReference>
<evidence type="ECO:0000313" key="1">
    <source>
        <dbReference type="EMBL" id="MDQ0912556.1"/>
    </source>
</evidence>
<protein>
    <recommendedName>
        <fullName evidence="3">Hydrolase</fullName>
    </recommendedName>
</protein>
<reference evidence="1" key="1">
    <citation type="submission" date="2023-07" db="EMBL/GenBank/DDBJ databases">
        <title>Comparative genomics of wheat-associated soil bacteria to identify genetic determinants of phenazine resistance.</title>
        <authorList>
            <person name="Mouncey N."/>
        </authorList>
    </citation>
    <scope>NUCLEOTIDE SEQUENCE</scope>
    <source>
        <strain evidence="1">V4I22</strain>
    </source>
</reference>
<dbReference type="SUPFAM" id="SSF52317">
    <property type="entry name" value="Class I glutamine amidotransferase-like"/>
    <property type="match status" value="1"/>
</dbReference>
<sequence length="171" mass="17687">MTFVKNGGGLFMISDHTGADRNNDGEDALEILNDLMTNNSVDSTDPFGFSIDSLSISSDYPSAISDSSNPVLHGSFGTVTKSLIASGTTATLKPADNSAVKGLLYRTGYSGNTGAFFATSTFGSGKVAFWGDSSPIDDGTGQSGNTLYDGWNDTGATNAALALNATEWLSQ</sequence>
<gene>
    <name evidence="1" type="ORF">QFZ22_008541</name>
</gene>
<dbReference type="InterPro" id="IPR029062">
    <property type="entry name" value="Class_I_gatase-like"/>
</dbReference>
<evidence type="ECO:0000313" key="2">
    <source>
        <dbReference type="Proteomes" id="UP001234216"/>
    </source>
</evidence>
<dbReference type="AlphaFoldDB" id="A0AAW8FR80"/>